<dbReference type="AlphaFoldDB" id="A0A120FF24"/>
<dbReference type="Pfam" id="PF24027">
    <property type="entry name" value="DUF7338"/>
    <property type="match status" value="1"/>
</dbReference>
<comment type="caution">
    <text evidence="1">The sequence shown here is derived from an EMBL/GenBank/DDBJ whole genome shotgun (WGS) entry which is preliminary data.</text>
</comment>
<reference evidence="1 2" key="1">
    <citation type="submission" date="2015-11" db="EMBL/GenBank/DDBJ databases">
        <title>Draft Genome Sequence of the Strain BR 10423 (Rhizobium sp.) isolated from nodules of Mimosa pudica.</title>
        <authorList>
            <person name="Barauna A.C."/>
            <person name="Zilli J.E."/>
            <person name="Simoes-Araujo J.L."/>
            <person name="Reis V.M."/>
            <person name="James E.K."/>
            <person name="Reis F.B.Jr."/>
            <person name="Rouws L.F."/>
            <person name="Passos S.R."/>
            <person name="Gois S.R."/>
        </authorList>
    </citation>
    <scope>NUCLEOTIDE SEQUENCE [LARGE SCALE GENOMIC DNA]</scope>
    <source>
        <strain evidence="1 2">BR10423</strain>
    </source>
</reference>
<proteinExistence type="predicted"/>
<gene>
    <name evidence="1" type="ORF">AS026_21270</name>
</gene>
<dbReference type="EMBL" id="LNCD01000137">
    <property type="protein sequence ID" value="KWV42142.1"/>
    <property type="molecule type" value="Genomic_DNA"/>
</dbReference>
<dbReference type="InterPro" id="IPR055762">
    <property type="entry name" value="DUF7338"/>
</dbReference>
<keyword evidence="2" id="KW-1185">Reference proteome</keyword>
<dbReference type="OrthoDB" id="8397288at2"/>
<sequence>MFWKIIRLAPLSCAAYPLLAPIAMLATLLAWVLSPLIAGISMVTGSNQVLWLRWFYTHDASLDGGIEQAHDGYDPNAKGLKLWWQRVCWVCRNPASSFDAYVLGYPADGSKVIFESGVSYPPVRYWAVIELKSGRRIFGYRHKGIWWGWKHEPIEGLYQIKAKPF</sequence>
<protein>
    <submittedName>
        <fullName evidence="1">Uncharacterized protein</fullName>
    </submittedName>
</protein>
<name>A0A120FF24_9HYPH</name>
<evidence type="ECO:0000313" key="1">
    <source>
        <dbReference type="EMBL" id="KWV42142.1"/>
    </source>
</evidence>
<accession>A0A120FF24</accession>
<dbReference type="RefSeq" id="WP_062374803.1">
    <property type="nucleotide sequence ID" value="NZ_LNCD01000137.1"/>
</dbReference>
<evidence type="ECO:0000313" key="2">
    <source>
        <dbReference type="Proteomes" id="UP000068164"/>
    </source>
</evidence>
<dbReference type="Proteomes" id="UP000068164">
    <property type="component" value="Unassembled WGS sequence"/>
</dbReference>
<organism evidence="1 2">
    <name type="scientific">Rhizobium altiplani</name>
    <dbReference type="NCBI Taxonomy" id="1864509"/>
    <lineage>
        <taxon>Bacteria</taxon>
        <taxon>Pseudomonadati</taxon>
        <taxon>Pseudomonadota</taxon>
        <taxon>Alphaproteobacteria</taxon>
        <taxon>Hyphomicrobiales</taxon>
        <taxon>Rhizobiaceae</taxon>
        <taxon>Rhizobium/Agrobacterium group</taxon>
        <taxon>Rhizobium</taxon>
    </lineage>
</organism>